<protein>
    <submittedName>
        <fullName evidence="3">Uncharacterized protein LOC111112648</fullName>
    </submittedName>
</protein>
<dbReference type="Gene3D" id="2.120.10.30">
    <property type="entry name" value="TolB, C-terminal domain"/>
    <property type="match status" value="1"/>
</dbReference>
<dbReference type="Proteomes" id="UP000694844">
    <property type="component" value="Chromosome 9"/>
</dbReference>
<dbReference type="InterPro" id="IPR011042">
    <property type="entry name" value="6-blade_b-propeller_TolB-like"/>
</dbReference>
<evidence type="ECO:0000313" key="2">
    <source>
        <dbReference type="Proteomes" id="UP000694844"/>
    </source>
</evidence>
<sequence>MMQAWIDRLEKQQSSDIQGLQSTIKEMIEERMSAVEEKIEGLLGTMEEKIEGMKSRCFPLVLTSTINVGGTFVVNHISVVSPDKLWVSNRRKLQQLDDTGHVIRTLDDEYQYDNDGGGHTVSVEGDLVFIAKVHNSVQPTASDGLESQKIYYIRKITSDGSITTLLTLDVPDLSPRCIHSSHINGDLLIGLTADYSYSWPGRVMRCDKTGKKIGDIELDEEGERLYKGPRYITENKINGDIVVSDDWREALVVVDRSGRHRFDYKGHSTDQSFQPHGVCTDVLGRILVVHTGTDNDWRDVCCISLLDHDGRFLTRLLTEPADLGDFVPRSLCVDDKNNIYVAYDDKIKVFR</sequence>
<dbReference type="KEGG" id="cvn:111112648"/>
<accession>A0A8B8BRQ1</accession>
<dbReference type="GeneID" id="111112648"/>
<keyword evidence="1" id="KW-0175">Coiled coil</keyword>
<gene>
    <name evidence="3" type="primary">LOC111112648</name>
</gene>
<dbReference type="AlphaFoldDB" id="A0A8B8BRQ1"/>
<dbReference type="RefSeq" id="XP_022306018.1">
    <property type="nucleotide sequence ID" value="XM_022450310.1"/>
</dbReference>
<dbReference type="PANTHER" id="PTHR24104">
    <property type="entry name" value="E3 UBIQUITIN-PROTEIN LIGASE NHLRC1-RELATED"/>
    <property type="match status" value="1"/>
</dbReference>
<dbReference type="OrthoDB" id="6108862at2759"/>
<reference evidence="3" key="1">
    <citation type="submission" date="2025-08" db="UniProtKB">
        <authorList>
            <consortium name="RefSeq"/>
        </authorList>
    </citation>
    <scope>IDENTIFICATION</scope>
    <source>
        <tissue evidence="3">Whole sample</tissue>
    </source>
</reference>
<keyword evidence="2" id="KW-1185">Reference proteome</keyword>
<proteinExistence type="predicted"/>
<dbReference type="SUPFAM" id="SSF101898">
    <property type="entry name" value="NHL repeat"/>
    <property type="match status" value="1"/>
</dbReference>
<dbReference type="PANTHER" id="PTHR24104:SF25">
    <property type="entry name" value="PROTEIN LIN-41"/>
    <property type="match status" value="1"/>
</dbReference>
<dbReference type="GO" id="GO:0008270">
    <property type="term" value="F:zinc ion binding"/>
    <property type="evidence" value="ECO:0007669"/>
    <property type="project" value="UniProtKB-KW"/>
</dbReference>
<organism evidence="2 3">
    <name type="scientific">Crassostrea virginica</name>
    <name type="common">Eastern oyster</name>
    <dbReference type="NCBI Taxonomy" id="6565"/>
    <lineage>
        <taxon>Eukaryota</taxon>
        <taxon>Metazoa</taxon>
        <taxon>Spiralia</taxon>
        <taxon>Lophotrochozoa</taxon>
        <taxon>Mollusca</taxon>
        <taxon>Bivalvia</taxon>
        <taxon>Autobranchia</taxon>
        <taxon>Pteriomorphia</taxon>
        <taxon>Ostreida</taxon>
        <taxon>Ostreoidea</taxon>
        <taxon>Ostreidae</taxon>
        <taxon>Crassostrea</taxon>
    </lineage>
</organism>
<evidence type="ECO:0000256" key="1">
    <source>
        <dbReference type="SAM" id="Coils"/>
    </source>
</evidence>
<evidence type="ECO:0000313" key="3">
    <source>
        <dbReference type="RefSeq" id="XP_022306018.1"/>
    </source>
</evidence>
<name>A0A8B8BRQ1_CRAVI</name>
<feature type="coiled-coil region" evidence="1">
    <location>
        <begin position="17"/>
        <end position="45"/>
    </location>
</feature>
<dbReference type="InterPro" id="IPR050952">
    <property type="entry name" value="TRIM-NHL_E3_ligases"/>
</dbReference>